<accession>A0A3G4ZLV4</accession>
<organism evidence="1">
    <name type="scientific">Terrestrivirus sp</name>
    <dbReference type="NCBI Taxonomy" id="2487775"/>
    <lineage>
        <taxon>Viruses</taxon>
        <taxon>Varidnaviria</taxon>
        <taxon>Bamfordvirae</taxon>
        <taxon>Nucleocytoviricota</taxon>
        <taxon>Megaviricetes</taxon>
        <taxon>Imitervirales</taxon>
        <taxon>Mimiviridae</taxon>
        <taxon>Klosneuvirinae</taxon>
    </lineage>
</organism>
<protein>
    <submittedName>
        <fullName evidence="1">Uncharacterized protein</fullName>
    </submittedName>
</protein>
<evidence type="ECO:0000313" key="1">
    <source>
        <dbReference type="EMBL" id="AYV75394.1"/>
    </source>
</evidence>
<sequence>MSKFLCSCNKLILNPYETNIIKFIHKSKGTHKLFRRIVPIGSTEYNFINVFNKLDKLPELKTSSNYDKLFLILYDYFYKKGINKYFILERIDKIKKLNEIPSFYENKCSAYIDFIMWMQTYHYLNVITVTLIKCNNMLTYSNKHLGLITEMIKNCKNIVLPELIPYFETQCDVDIFLTKRPELLSSVISYCDEYIVKYLIKYIRDEHDIKNILSRQKELLSNMILECQDAHVIHLVKYIETTTQIKNFLNRRSDLLIDVINTCDRLLLYSISDFIKDDKEIEIYIKQKNDLLSYLIANCIPIYLPKLIKFIESEQQIDSCLKRDSNLLVQIIETCQHNLLPHLNKYLSNDQELYAYLNRKPKLTDKMIIDYFKNTILFGSDKYYYNILVSQLKINDYLTNEIIIKLFNYCRNNIDHCYLENDYFNQIYTLYNLIGLKTKSRIENLLLLFDNSICSLFLIDGLVNELATVPNKFYIISMYKISVTDEFLITHMKLNDLALYGDLTHNYTNVFNELIYKKEMCNYTNLSNILSKVKYLNIKSKTIIKNLLNKTTYYIYVLQNQFASEEMHRLMPDFDWEHIVNKKQVSNDDVLFLNYICKTDYIKIEIMI</sequence>
<proteinExistence type="predicted"/>
<reference evidence="1" key="1">
    <citation type="submission" date="2018-10" db="EMBL/GenBank/DDBJ databases">
        <title>Hidden diversity of soil giant viruses.</title>
        <authorList>
            <person name="Schulz F."/>
            <person name="Alteio L."/>
            <person name="Goudeau D."/>
            <person name="Ryan E.M."/>
            <person name="Malmstrom R.R."/>
            <person name="Blanchard J."/>
            <person name="Woyke T."/>
        </authorList>
    </citation>
    <scope>NUCLEOTIDE SEQUENCE</scope>
    <source>
        <strain evidence="1">TEV1</strain>
    </source>
</reference>
<name>A0A3G4ZLV4_9VIRU</name>
<dbReference type="EMBL" id="MK071979">
    <property type="protein sequence ID" value="AYV75394.1"/>
    <property type="molecule type" value="Genomic_DNA"/>
</dbReference>
<gene>
    <name evidence="1" type="ORF">Terrestrivirus1_268</name>
</gene>